<dbReference type="Gene3D" id="2.160.20.10">
    <property type="entry name" value="Single-stranded right-handed beta-helix, Pectin lyase-like"/>
    <property type="match status" value="1"/>
</dbReference>
<gene>
    <name evidence="3" type="ORF">HNQ52_001176</name>
</gene>
<dbReference type="EMBL" id="JACHHP010000002">
    <property type="protein sequence ID" value="MBB5207647.1"/>
    <property type="molecule type" value="Genomic_DNA"/>
</dbReference>
<evidence type="ECO:0000256" key="2">
    <source>
        <dbReference type="SAM" id="SignalP"/>
    </source>
</evidence>
<evidence type="ECO:0008006" key="5">
    <source>
        <dbReference type="Google" id="ProtNLM"/>
    </source>
</evidence>
<evidence type="ECO:0000313" key="3">
    <source>
        <dbReference type="EMBL" id="MBB5207647.1"/>
    </source>
</evidence>
<keyword evidence="2" id="KW-0732">Signal</keyword>
<dbReference type="InterPro" id="IPR006626">
    <property type="entry name" value="PbH1"/>
</dbReference>
<protein>
    <recommendedName>
        <fullName evidence="5">Right handed beta helix domain-containing protein</fullName>
    </recommendedName>
</protein>
<dbReference type="SMART" id="SM00710">
    <property type="entry name" value="PbH1"/>
    <property type="match status" value="4"/>
</dbReference>
<feature type="region of interest" description="Disordered" evidence="1">
    <location>
        <begin position="361"/>
        <end position="392"/>
    </location>
</feature>
<keyword evidence="4" id="KW-1185">Reference proteome</keyword>
<dbReference type="InterPro" id="IPR012334">
    <property type="entry name" value="Pectin_lyas_fold"/>
</dbReference>
<sequence>MTCNPHRVSRVHAPHRTALAACLCLVLQATAAATGKGAGTFLVTSAADAGPGSLRQAILDANGAGGGTVAFAIDDDCLIVIAPLTPLPTVTVPLVIDGLTQSGSSPNTSTLAYDAQHCIVLNSNISHALRLEPPAGTTITVRGLGFDNFNTAAIEVEGAGAAHIEGNGFGGGFTALFNGFATSAIRVVDAPGTVIGGDTPAQRNVVGNALGAGIFLGLGGPRTVRNNLVGIGVSGFSNIGNNVGIDLVDAYGTLIEGNSIGHNDSFGVRVAMPTFSRASAAKGGPEFYNRIVGNLIGYSPVPNGSSRDAGNTTNGIRLTSGANIQVLDNTIAFSTNDGLNAQAAVQAARISGNRFLRNGDQAIDLNPNGVDPQDEDTVPGPGANGTQNYPELDSAVGDALAGTVRGSLTTRSGDYTVEFYSNAACDSTGHGEAENFVGAIDVNVPFAPIPPGDKTVDFVAPVQAGDGESLAGGVIVALAHDASGNTSELSACVAYTDTSLFADGFE</sequence>
<feature type="chain" id="PRO_5030836995" description="Right handed beta helix domain-containing protein" evidence="2">
    <location>
        <begin position="32"/>
        <end position="506"/>
    </location>
</feature>
<accession>A0A7W8D6L0</accession>
<name>A0A7W8D6L0_9GAMM</name>
<reference evidence="3 4" key="1">
    <citation type="submission" date="2020-08" db="EMBL/GenBank/DDBJ databases">
        <title>Genomic Encyclopedia of Type Strains, Phase IV (KMG-IV): sequencing the most valuable type-strain genomes for metagenomic binning, comparative biology and taxonomic classification.</title>
        <authorList>
            <person name="Goeker M."/>
        </authorList>
    </citation>
    <scope>NUCLEOTIDE SEQUENCE [LARGE SCALE GENOMIC DNA]</scope>
    <source>
        <strain evidence="3 4">DSM 24163</strain>
    </source>
</reference>
<evidence type="ECO:0000313" key="4">
    <source>
        <dbReference type="Proteomes" id="UP000521199"/>
    </source>
</evidence>
<dbReference type="RefSeq" id="WP_183960188.1">
    <property type="nucleotide sequence ID" value="NZ_JACHHP010000002.1"/>
</dbReference>
<organism evidence="3 4">
    <name type="scientific">Chiayiivirga flava</name>
    <dbReference type="NCBI Taxonomy" id="659595"/>
    <lineage>
        <taxon>Bacteria</taxon>
        <taxon>Pseudomonadati</taxon>
        <taxon>Pseudomonadota</taxon>
        <taxon>Gammaproteobacteria</taxon>
        <taxon>Lysobacterales</taxon>
        <taxon>Lysobacteraceae</taxon>
        <taxon>Chiayiivirga</taxon>
    </lineage>
</organism>
<evidence type="ECO:0000256" key="1">
    <source>
        <dbReference type="SAM" id="MobiDB-lite"/>
    </source>
</evidence>
<comment type="caution">
    <text evidence="3">The sequence shown here is derived from an EMBL/GenBank/DDBJ whole genome shotgun (WGS) entry which is preliminary data.</text>
</comment>
<dbReference type="Proteomes" id="UP000521199">
    <property type="component" value="Unassembled WGS sequence"/>
</dbReference>
<dbReference type="AlphaFoldDB" id="A0A7W8D6L0"/>
<proteinExistence type="predicted"/>
<feature type="signal peptide" evidence="2">
    <location>
        <begin position="1"/>
        <end position="31"/>
    </location>
</feature>